<dbReference type="EMBL" id="CP117826">
    <property type="protein sequence ID" value="XCC63420.1"/>
    <property type="molecule type" value="Genomic_DNA"/>
</dbReference>
<proteinExistence type="predicted"/>
<reference evidence="1" key="1">
    <citation type="submission" date="2023-02" db="EMBL/GenBank/DDBJ databases">
        <title>Gut commensal Christensenella minuta modulates host metabolism via a new class of secondary bile acids.</title>
        <authorList>
            <person name="Liu C."/>
        </authorList>
    </citation>
    <scope>NUCLEOTIDE SEQUENCE</scope>
    <source>
        <strain evidence="1">CA70</strain>
    </source>
</reference>
<name>A0AAU8AC16_9FIRM</name>
<gene>
    <name evidence="1" type="ORF">PUP29_05760</name>
</gene>
<evidence type="ECO:0000313" key="1">
    <source>
        <dbReference type="EMBL" id="XCC63420.1"/>
    </source>
</evidence>
<dbReference type="AlphaFoldDB" id="A0AAU8AC16"/>
<sequence length="102" mass="12066">MTAQDLYDALKKTGYPVTYSHFDTPQRPPFITYIMAYTENFFSDNRTAAVVNRWQVELYTGKKDVEAEETVENALREFCWNKTETFIDDEKVFQIIYEISEV</sequence>
<accession>A0AAU8AC16</accession>
<dbReference type="RefSeq" id="WP_353423985.1">
    <property type="nucleotide sequence ID" value="NZ_CP117826.1"/>
</dbReference>
<organism evidence="1">
    <name type="scientific">Christensenella massiliensis</name>
    <dbReference type="NCBI Taxonomy" id="1805714"/>
    <lineage>
        <taxon>Bacteria</taxon>
        <taxon>Bacillati</taxon>
        <taxon>Bacillota</taxon>
        <taxon>Clostridia</taxon>
        <taxon>Christensenellales</taxon>
        <taxon>Christensenellaceae</taxon>
        <taxon>Christensenella</taxon>
    </lineage>
</organism>
<protein>
    <recommendedName>
        <fullName evidence="2">Phage protein</fullName>
    </recommendedName>
</protein>
<evidence type="ECO:0008006" key="2">
    <source>
        <dbReference type="Google" id="ProtNLM"/>
    </source>
</evidence>